<evidence type="ECO:0000313" key="2">
    <source>
        <dbReference type="EMBL" id="CCG84611.1"/>
    </source>
</evidence>
<name>R4XFF7_TAPDE</name>
<dbReference type="Proteomes" id="UP000013776">
    <property type="component" value="Unassembled WGS sequence"/>
</dbReference>
<gene>
    <name evidence="2" type="ORF">TAPDE_005099</name>
</gene>
<organism evidence="2 3">
    <name type="scientific">Taphrina deformans (strain PYCC 5710 / ATCC 11124 / CBS 356.35 / IMI 108563 / JCM 9778 / NBRC 8474)</name>
    <name type="common">Peach leaf curl fungus</name>
    <name type="synonym">Lalaria deformans</name>
    <dbReference type="NCBI Taxonomy" id="1097556"/>
    <lineage>
        <taxon>Eukaryota</taxon>
        <taxon>Fungi</taxon>
        <taxon>Dikarya</taxon>
        <taxon>Ascomycota</taxon>
        <taxon>Taphrinomycotina</taxon>
        <taxon>Taphrinomycetes</taxon>
        <taxon>Taphrinales</taxon>
        <taxon>Taphrinaceae</taxon>
        <taxon>Taphrina</taxon>
    </lineage>
</organism>
<keyword evidence="3" id="KW-1185">Reference proteome</keyword>
<comment type="caution">
    <text evidence="2">The sequence shown here is derived from an EMBL/GenBank/DDBJ whole genome shotgun (WGS) entry which is preliminary data.</text>
</comment>
<feature type="chain" id="PRO_5004373321" evidence="1">
    <location>
        <begin position="21"/>
        <end position="182"/>
    </location>
</feature>
<evidence type="ECO:0000256" key="1">
    <source>
        <dbReference type="SAM" id="SignalP"/>
    </source>
</evidence>
<protein>
    <submittedName>
        <fullName evidence="2">Uncharacterized protein</fullName>
    </submittedName>
</protein>
<proteinExistence type="predicted"/>
<keyword evidence="1" id="KW-0732">Signal</keyword>
<evidence type="ECO:0000313" key="3">
    <source>
        <dbReference type="Proteomes" id="UP000013776"/>
    </source>
</evidence>
<accession>R4XFF7</accession>
<sequence length="182" mass="19753">MLSQIKVKLLLSTLTLLVNAITIPASAEVVATDNVQAPPTRDAEPELLRRAEPAKSSVTVNYIYQCGNEQPRKQSFYVQATWLGEHMRFLSQGGIGAFLKSGSNEPYEGHVGFRSGGCSTPDARTACNQLFLGEFRATYNPKTHVVDVSALRVARSGGTAVLFLAAKTIAKYTTFTPNEDDV</sequence>
<reference evidence="2 3" key="1">
    <citation type="journal article" date="2013" name="MBio">
        <title>Genome sequencing of the plant pathogen Taphrina deformans, the causal agent of peach leaf curl.</title>
        <authorList>
            <person name="Cisse O.H."/>
            <person name="Almeida J.M.G.C.F."/>
            <person name="Fonseca A."/>
            <person name="Kumar A.A."/>
            <person name="Salojaervi J."/>
            <person name="Overmyer K."/>
            <person name="Hauser P.M."/>
            <person name="Pagni M."/>
        </authorList>
    </citation>
    <scope>NUCLEOTIDE SEQUENCE [LARGE SCALE GENOMIC DNA]</scope>
    <source>
        <strain evidence="3">PYCC 5710 / ATCC 11124 / CBS 356.35 / IMI 108563 / JCM 9778 / NBRC 8474</strain>
    </source>
</reference>
<feature type="signal peptide" evidence="1">
    <location>
        <begin position="1"/>
        <end position="20"/>
    </location>
</feature>
<dbReference type="AlphaFoldDB" id="R4XFF7"/>
<dbReference type="EMBL" id="CAHR02000272">
    <property type="protein sequence ID" value="CCG84611.1"/>
    <property type="molecule type" value="Genomic_DNA"/>
</dbReference>